<comment type="caution">
    <text evidence="18">The sequence shown here is derived from an EMBL/GenBank/DDBJ whole genome shotgun (WGS) entry which is preliminary data.</text>
</comment>
<dbReference type="GO" id="GO:0043597">
    <property type="term" value="C:cytoplasmic replication fork"/>
    <property type="evidence" value="ECO:0007669"/>
    <property type="project" value="TreeGrafter"/>
</dbReference>
<feature type="domain" description="Topo IA-type catalytic" evidence="17">
    <location>
        <begin position="150"/>
        <end position="603"/>
    </location>
</feature>
<dbReference type="InterPro" id="IPR023405">
    <property type="entry name" value="Topo_IA_core_domain"/>
</dbReference>
<evidence type="ECO:0000259" key="16">
    <source>
        <dbReference type="PROSITE" id="PS50880"/>
    </source>
</evidence>
<dbReference type="InterPro" id="IPR006171">
    <property type="entry name" value="TOPRIM_dom"/>
</dbReference>
<dbReference type="Gene3D" id="3.30.65.10">
    <property type="entry name" value="Bacterial Topoisomerase I, domain 1"/>
    <property type="match status" value="1"/>
</dbReference>
<evidence type="ECO:0000256" key="2">
    <source>
        <dbReference type="ARBA" id="ARBA00009446"/>
    </source>
</evidence>
<dbReference type="InterPro" id="IPR013498">
    <property type="entry name" value="Topo_IA_Znf"/>
</dbReference>
<dbReference type="Pfam" id="PF01751">
    <property type="entry name" value="Toprim"/>
    <property type="match status" value="1"/>
</dbReference>
<dbReference type="SUPFAM" id="SSF57783">
    <property type="entry name" value="Zinc beta-ribbon"/>
    <property type="match status" value="1"/>
</dbReference>
<comment type="similarity">
    <text evidence="2">Belongs to the type IA topoisomerase family.</text>
</comment>
<evidence type="ECO:0000256" key="11">
    <source>
        <dbReference type="ARBA" id="ARBA00023235"/>
    </source>
</evidence>
<dbReference type="SMART" id="SM00436">
    <property type="entry name" value="TOP1Bc"/>
    <property type="match status" value="1"/>
</dbReference>
<dbReference type="STRING" id="1588748.HMPREF3182_01077"/>
<dbReference type="GO" id="GO:0006265">
    <property type="term" value="P:DNA topological change"/>
    <property type="evidence" value="ECO:0007669"/>
    <property type="project" value="InterPro"/>
</dbReference>
<dbReference type="CDD" id="cd03362">
    <property type="entry name" value="TOPRIM_TopoIA_TopoIII"/>
    <property type="match status" value="1"/>
</dbReference>
<reference evidence="19" key="1">
    <citation type="submission" date="2016-01" db="EMBL/GenBank/DDBJ databases">
        <authorList>
            <person name="Mitreva M."/>
            <person name="Pepin K.H."/>
            <person name="Mihindukulasuriya K.A."/>
            <person name="Fulton R."/>
            <person name="Fronick C."/>
            <person name="O'Laughlin M."/>
            <person name="Miner T."/>
            <person name="Herter B."/>
            <person name="Rosa B.A."/>
            <person name="Cordes M."/>
            <person name="Tomlinson C."/>
            <person name="Wollam A."/>
            <person name="Palsikar V.B."/>
            <person name="Mardis E.R."/>
            <person name="Wilson R.K."/>
        </authorList>
    </citation>
    <scope>NUCLEOTIDE SEQUENCE [LARGE SCALE GENOMIC DNA]</scope>
    <source>
        <strain evidence="19">KA00182</strain>
    </source>
</reference>
<dbReference type="Pfam" id="PF01396">
    <property type="entry name" value="Zn_ribbon_Top1"/>
    <property type="match status" value="1"/>
</dbReference>
<dbReference type="Gene3D" id="1.10.460.10">
    <property type="entry name" value="Topoisomerase I, domain 2"/>
    <property type="match status" value="1"/>
</dbReference>
<keyword evidence="7" id="KW-0862">Zinc</keyword>
<keyword evidence="10" id="KW-0238">DNA-binding</keyword>
<dbReference type="CDD" id="cd00186">
    <property type="entry name" value="TOP1Ac"/>
    <property type="match status" value="1"/>
</dbReference>
<dbReference type="GO" id="GO:0006310">
    <property type="term" value="P:DNA recombination"/>
    <property type="evidence" value="ECO:0007669"/>
    <property type="project" value="TreeGrafter"/>
</dbReference>
<dbReference type="Pfam" id="PF01131">
    <property type="entry name" value="Topoisom_bac"/>
    <property type="match status" value="1"/>
</dbReference>
<dbReference type="InterPro" id="IPR013825">
    <property type="entry name" value="Topo_IA_cen_sub2"/>
</dbReference>
<evidence type="ECO:0000313" key="18">
    <source>
        <dbReference type="EMBL" id="KXB90653.1"/>
    </source>
</evidence>
<evidence type="ECO:0000256" key="4">
    <source>
        <dbReference type="ARBA" id="ARBA00022723"/>
    </source>
</evidence>
<evidence type="ECO:0000256" key="13">
    <source>
        <dbReference type="ARBA" id="ARBA00031985"/>
    </source>
</evidence>
<dbReference type="EC" id="5.6.2.1" evidence="3"/>
<protein>
    <recommendedName>
        <fullName evidence="3">DNA topoisomerase</fullName>
        <ecNumber evidence="3">5.6.2.1</ecNumber>
    </recommendedName>
    <alternativeName>
        <fullName evidence="15">Omega-protein</fullName>
    </alternativeName>
    <alternativeName>
        <fullName evidence="14">Relaxing enzyme</fullName>
    </alternativeName>
    <alternativeName>
        <fullName evidence="12">Swivelase</fullName>
    </alternativeName>
    <alternativeName>
        <fullName evidence="13">Untwisting enzyme</fullName>
    </alternativeName>
</protein>
<dbReference type="SMART" id="SM00493">
    <property type="entry name" value="TOPRIM"/>
    <property type="match status" value="1"/>
</dbReference>
<dbReference type="PROSITE" id="PS50880">
    <property type="entry name" value="TOPRIM"/>
    <property type="match status" value="1"/>
</dbReference>
<organism evidence="18 19">
    <name type="scientific">Megasphaera hutchinsoni</name>
    <dbReference type="NCBI Taxonomy" id="1588748"/>
    <lineage>
        <taxon>Bacteria</taxon>
        <taxon>Bacillati</taxon>
        <taxon>Bacillota</taxon>
        <taxon>Negativicutes</taxon>
        <taxon>Veillonellales</taxon>
        <taxon>Veillonellaceae</taxon>
        <taxon>Megasphaera</taxon>
    </lineage>
</organism>
<evidence type="ECO:0000256" key="10">
    <source>
        <dbReference type="ARBA" id="ARBA00023125"/>
    </source>
</evidence>
<dbReference type="Proteomes" id="UP000070160">
    <property type="component" value="Unassembled WGS sequence"/>
</dbReference>
<evidence type="ECO:0000256" key="8">
    <source>
        <dbReference type="ARBA" id="ARBA00022842"/>
    </source>
</evidence>
<dbReference type="PANTHER" id="PTHR11390:SF21">
    <property type="entry name" value="DNA TOPOISOMERASE 3-ALPHA"/>
    <property type="match status" value="1"/>
</dbReference>
<evidence type="ECO:0000256" key="7">
    <source>
        <dbReference type="ARBA" id="ARBA00022833"/>
    </source>
</evidence>
<keyword evidence="6" id="KW-0863">Zinc-finger</keyword>
<keyword evidence="4" id="KW-0479">Metal-binding</keyword>
<dbReference type="InterPro" id="IPR003601">
    <property type="entry name" value="Topo_IA_2"/>
</dbReference>
<evidence type="ECO:0000313" key="19">
    <source>
        <dbReference type="Proteomes" id="UP000070160"/>
    </source>
</evidence>
<dbReference type="Gene3D" id="1.10.290.10">
    <property type="entry name" value="Topoisomerase I, domain 4"/>
    <property type="match status" value="1"/>
</dbReference>
<evidence type="ECO:0000256" key="5">
    <source>
        <dbReference type="ARBA" id="ARBA00022737"/>
    </source>
</evidence>
<keyword evidence="19" id="KW-1185">Reference proteome</keyword>
<dbReference type="InterPro" id="IPR003602">
    <property type="entry name" value="Topo_IA_DNA-bd_dom"/>
</dbReference>
<dbReference type="PRINTS" id="PR00417">
    <property type="entry name" value="PRTPISMRASEI"/>
</dbReference>
<dbReference type="GO" id="GO:0003917">
    <property type="term" value="F:DNA topoisomerase type I (single strand cut, ATP-independent) activity"/>
    <property type="evidence" value="ECO:0007669"/>
    <property type="project" value="UniProtKB-EC"/>
</dbReference>
<dbReference type="Gene3D" id="3.40.50.140">
    <property type="match status" value="1"/>
</dbReference>
<evidence type="ECO:0000256" key="12">
    <source>
        <dbReference type="ARBA" id="ARBA00030003"/>
    </source>
</evidence>
<dbReference type="PANTHER" id="PTHR11390">
    <property type="entry name" value="PROKARYOTIC DNA TOPOISOMERASE"/>
    <property type="match status" value="1"/>
</dbReference>
<keyword evidence="11 18" id="KW-0413">Isomerase</keyword>
<keyword evidence="8" id="KW-0460">Magnesium</keyword>
<dbReference type="InterPro" id="IPR013497">
    <property type="entry name" value="Topo_IA_cen"/>
</dbReference>
<name>A0A134CEK6_9FIRM</name>
<dbReference type="RefSeq" id="WP_062485851.1">
    <property type="nucleotide sequence ID" value="NZ_KQ960952.1"/>
</dbReference>
<gene>
    <name evidence="18" type="ORF">HMPREF3182_01077</name>
</gene>
<evidence type="ECO:0000256" key="9">
    <source>
        <dbReference type="ARBA" id="ARBA00023029"/>
    </source>
</evidence>
<dbReference type="InterPro" id="IPR023406">
    <property type="entry name" value="Topo_IA_AS"/>
</dbReference>
<dbReference type="InterPro" id="IPR034144">
    <property type="entry name" value="TOPRIM_TopoIII"/>
</dbReference>
<dbReference type="SMART" id="SM00437">
    <property type="entry name" value="TOP1Ac"/>
    <property type="match status" value="1"/>
</dbReference>
<accession>A0A134CEK6</accession>
<dbReference type="InterPro" id="IPR005738">
    <property type="entry name" value="TopoIII"/>
</dbReference>
<evidence type="ECO:0000256" key="3">
    <source>
        <dbReference type="ARBA" id="ARBA00012891"/>
    </source>
</evidence>
<evidence type="ECO:0000256" key="15">
    <source>
        <dbReference type="ARBA" id="ARBA00032877"/>
    </source>
</evidence>
<comment type="catalytic activity">
    <reaction evidence="1">
        <text>ATP-independent breakage of single-stranded DNA, followed by passage and rejoining.</text>
        <dbReference type="EC" id="5.6.2.1"/>
    </reaction>
</comment>
<dbReference type="NCBIfam" id="TIGR01056">
    <property type="entry name" value="topB"/>
    <property type="match status" value="1"/>
</dbReference>
<dbReference type="PROSITE" id="PS52039">
    <property type="entry name" value="TOPO_IA_2"/>
    <property type="match status" value="1"/>
</dbReference>
<dbReference type="InterPro" id="IPR000380">
    <property type="entry name" value="Topo_IA"/>
</dbReference>
<dbReference type="EMBL" id="LSDT01000044">
    <property type="protein sequence ID" value="KXB90653.1"/>
    <property type="molecule type" value="Genomic_DNA"/>
</dbReference>
<evidence type="ECO:0000256" key="14">
    <source>
        <dbReference type="ARBA" id="ARBA00032235"/>
    </source>
</evidence>
<evidence type="ECO:0000256" key="1">
    <source>
        <dbReference type="ARBA" id="ARBA00000213"/>
    </source>
</evidence>
<evidence type="ECO:0000256" key="6">
    <source>
        <dbReference type="ARBA" id="ARBA00022771"/>
    </source>
</evidence>
<feature type="domain" description="Toprim" evidence="16">
    <location>
        <begin position="1"/>
        <end position="133"/>
    </location>
</feature>
<dbReference type="PROSITE" id="PS00396">
    <property type="entry name" value="TOPO_IA_1"/>
    <property type="match status" value="1"/>
</dbReference>
<dbReference type="PATRIC" id="fig|1588748.3.peg.1035"/>
<dbReference type="InterPro" id="IPR013824">
    <property type="entry name" value="Topo_IA_cen_sub1"/>
</dbReference>
<dbReference type="GO" id="GO:0006281">
    <property type="term" value="P:DNA repair"/>
    <property type="evidence" value="ECO:0007669"/>
    <property type="project" value="TreeGrafter"/>
</dbReference>
<evidence type="ECO:0000259" key="17">
    <source>
        <dbReference type="PROSITE" id="PS52039"/>
    </source>
</evidence>
<dbReference type="NCBIfam" id="NF005829">
    <property type="entry name" value="PRK07726.1"/>
    <property type="match status" value="1"/>
</dbReference>
<dbReference type="AlphaFoldDB" id="A0A134CEK6"/>
<dbReference type="GO" id="GO:0003677">
    <property type="term" value="F:DNA binding"/>
    <property type="evidence" value="ECO:0007669"/>
    <property type="project" value="UniProtKB-KW"/>
</dbReference>
<dbReference type="InterPro" id="IPR013826">
    <property type="entry name" value="Topo_IA_cen_sub3"/>
</dbReference>
<sequence>MKLFIAEKPSVGRELAKNLSGPIKSHNGYIYCGKDVVTWAYGHILQQAEPHAYQARYKYWRREDLPIIPQTWKLLISPTAKKQFAIIKQLIHQADSIVHAGDPDREGQLLIDEILEFVENKKPVQRILLNALDKDSIQYALAHVQDNANFTPLRDSALARSRADWLIGMNLSRAYTLAAQEKKHKRVVFPIGRVKTPTLALVVRRQQELDHFIPLAYYGIKIAVIHQNGMIHAVWKPNELQSGLDEQGRCLKKDEVTVVLKKIQENPIGTILSYSTKKKKEMPPFPLSLSDLQILAGKRYGYEPQQVLEAAQALYEKKVTTYPRSDCNYLPLNQWKDRTVILQNLQRISAGELSIWSQNADLTVRSLAWNDKKITAHHAIIPTKMPCSFSTLTSIQQHIYYLIAQAYIAQFYKPYEYDSTQLQLTMAAEIFIAHGKAVREWGWKALYQQYANTNSDEKVHLLPSTCVGDKVTYESGTVEKKMTKPPSRFTAASLVGAMKEIYKYVKDESLKKILKEVQGIGTEATRAIIIKELIDRKFLKEEGRKKYLIPTDIAYELIEALPDALRYPDATAIWENRLQNMSQGKENLQSFLVDQIEFLQQLLLHVGITSNPPHNCPRCSRPLRLRKGPYGNFYGCSGYPTCTYTEKLASK</sequence>
<keyword evidence="9" id="KW-0799">Topoisomerase</keyword>
<dbReference type="GO" id="GO:0008270">
    <property type="term" value="F:zinc ion binding"/>
    <property type="evidence" value="ECO:0007669"/>
    <property type="project" value="UniProtKB-KW"/>
</dbReference>
<proteinExistence type="inferred from homology"/>
<dbReference type="SUPFAM" id="SSF56712">
    <property type="entry name" value="Prokaryotic type I DNA topoisomerase"/>
    <property type="match status" value="1"/>
</dbReference>
<dbReference type="Gene3D" id="2.70.20.10">
    <property type="entry name" value="Topoisomerase I, domain 3"/>
    <property type="match status" value="1"/>
</dbReference>
<keyword evidence="5" id="KW-0677">Repeat</keyword>